<sequence length="246" mass="26119">MLISSIVGFVYLVAVCGSVTADENSRILNGTTASNNKYAYQASLQDQTKAHFCGGSILNTNWVLTAAQCLDLVSSFTVVVGTHILTSGGTTYQVMSFEKHPLYDNVTMSYDVGVVKTTTPIIYSSTVQPVLLSLILPIQGTIGVVTGWGYTAYPGSAASNELKALNTTLLSTINCQKQLNSLNFTLQSTQFCTFATNAGACLGDEGSPITIGNMQFGIASVFACGLGYPDVYTGIPNVYSWIVTHV</sequence>
<dbReference type="GO" id="GO:0004252">
    <property type="term" value="F:serine-type endopeptidase activity"/>
    <property type="evidence" value="ECO:0007669"/>
    <property type="project" value="InterPro"/>
</dbReference>
<dbReference type="PROSITE" id="PS50240">
    <property type="entry name" value="TRYPSIN_DOM"/>
    <property type="match status" value="1"/>
</dbReference>
<keyword evidence="3" id="KW-0378">Hydrolase</keyword>
<dbReference type="PANTHER" id="PTHR24276:SF98">
    <property type="entry name" value="FI18310P1-RELATED"/>
    <property type="match status" value="1"/>
</dbReference>
<evidence type="ECO:0000256" key="4">
    <source>
        <dbReference type="ARBA" id="ARBA00022825"/>
    </source>
</evidence>
<evidence type="ECO:0000256" key="2">
    <source>
        <dbReference type="ARBA" id="ARBA00022670"/>
    </source>
</evidence>
<keyword evidence="5" id="KW-1015">Disulfide bond</keyword>
<keyword evidence="9" id="KW-1185">Reference proteome</keyword>
<dbReference type="CDD" id="cd00190">
    <property type="entry name" value="Tryp_SPc"/>
    <property type="match status" value="1"/>
</dbReference>
<gene>
    <name evidence="8" type="ORF">RN001_010626</name>
</gene>
<evidence type="ECO:0000259" key="7">
    <source>
        <dbReference type="PROSITE" id="PS50240"/>
    </source>
</evidence>
<dbReference type="InterPro" id="IPR043504">
    <property type="entry name" value="Peptidase_S1_PA_chymotrypsin"/>
</dbReference>
<dbReference type="SUPFAM" id="SSF50494">
    <property type="entry name" value="Trypsin-like serine proteases"/>
    <property type="match status" value="1"/>
</dbReference>
<dbReference type="Pfam" id="PF00089">
    <property type="entry name" value="Trypsin"/>
    <property type="match status" value="1"/>
</dbReference>
<dbReference type="InterPro" id="IPR001314">
    <property type="entry name" value="Peptidase_S1A"/>
</dbReference>
<comment type="caution">
    <text evidence="8">The sequence shown here is derived from an EMBL/GenBank/DDBJ whole genome shotgun (WGS) entry which is preliminary data.</text>
</comment>
<evidence type="ECO:0000313" key="9">
    <source>
        <dbReference type="Proteomes" id="UP001353858"/>
    </source>
</evidence>
<evidence type="ECO:0000256" key="3">
    <source>
        <dbReference type="ARBA" id="ARBA00022801"/>
    </source>
</evidence>
<accession>A0AAN7Q3F2</accession>
<comment type="similarity">
    <text evidence="1">Belongs to the peptidase S1 family.</text>
</comment>
<evidence type="ECO:0000256" key="6">
    <source>
        <dbReference type="SAM" id="SignalP"/>
    </source>
</evidence>
<dbReference type="Gene3D" id="2.40.10.10">
    <property type="entry name" value="Trypsin-like serine proteases"/>
    <property type="match status" value="1"/>
</dbReference>
<evidence type="ECO:0000256" key="1">
    <source>
        <dbReference type="ARBA" id="ARBA00007664"/>
    </source>
</evidence>
<proteinExistence type="inferred from homology"/>
<dbReference type="InterPro" id="IPR001254">
    <property type="entry name" value="Trypsin_dom"/>
</dbReference>
<dbReference type="GO" id="GO:0006508">
    <property type="term" value="P:proteolysis"/>
    <property type="evidence" value="ECO:0007669"/>
    <property type="project" value="UniProtKB-KW"/>
</dbReference>
<dbReference type="InterPro" id="IPR009003">
    <property type="entry name" value="Peptidase_S1_PA"/>
</dbReference>
<keyword evidence="2" id="KW-0645">Protease</keyword>
<dbReference type="SMART" id="SM00020">
    <property type="entry name" value="Tryp_SPc"/>
    <property type="match status" value="1"/>
</dbReference>
<dbReference type="AlphaFoldDB" id="A0AAN7Q3F2"/>
<dbReference type="PANTHER" id="PTHR24276">
    <property type="entry name" value="POLYSERASE-RELATED"/>
    <property type="match status" value="1"/>
</dbReference>
<protein>
    <recommendedName>
        <fullName evidence="7">Peptidase S1 domain-containing protein</fullName>
    </recommendedName>
</protein>
<dbReference type="Proteomes" id="UP001353858">
    <property type="component" value="Unassembled WGS sequence"/>
</dbReference>
<feature type="chain" id="PRO_5042899362" description="Peptidase S1 domain-containing protein" evidence="6">
    <location>
        <begin position="22"/>
        <end position="246"/>
    </location>
</feature>
<dbReference type="InterPro" id="IPR050430">
    <property type="entry name" value="Peptidase_S1"/>
</dbReference>
<evidence type="ECO:0000313" key="8">
    <source>
        <dbReference type="EMBL" id="KAK4878120.1"/>
    </source>
</evidence>
<feature type="domain" description="Peptidase S1" evidence="7">
    <location>
        <begin position="27"/>
        <end position="246"/>
    </location>
</feature>
<name>A0AAN7Q3F2_9COLE</name>
<organism evidence="8 9">
    <name type="scientific">Aquatica leii</name>
    <dbReference type="NCBI Taxonomy" id="1421715"/>
    <lineage>
        <taxon>Eukaryota</taxon>
        <taxon>Metazoa</taxon>
        <taxon>Ecdysozoa</taxon>
        <taxon>Arthropoda</taxon>
        <taxon>Hexapoda</taxon>
        <taxon>Insecta</taxon>
        <taxon>Pterygota</taxon>
        <taxon>Neoptera</taxon>
        <taxon>Endopterygota</taxon>
        <taxon>Coleoptera</taxon>
        <taxon>Polyphaga</taxon>
        <taxon>Elateriformia</taxon>
        <taxon>Elateroidea</taxon>
        <taxon>Lampyridae</taxon>
        <taxon>Luciolinae</taxon>
        <taxon>Aquatica</taxon>
    </lineage>
</organism>
<dbReference type="PRINTS" id="PR00722">
    <property type="entry name" value="CHYMOTRYPSIN"/>
</dbReference>
<keyword evidence="6" id="KW-0732">Signal</keyword>
<reference evidence="9" key="1">
    <citation type="submission" date="2023-01" db="EMBL/GenBank/DDBJ databases">
        <title>Key to firefly adult light organ development and bioluminescence: homeobox transcription factors regulate luciferase expression and transportation to peroxisome.</title>
        <authorList>
            <person name="Fu X."/>
        </authorList>
    </citation>
    <scope>NUCLEOTIDE SEQUENCE [LARGE SCALE GENOMIC DNA]</scope>
</reference>
<dbReference type="FunFam" id="2.40.10.10:FF:000073">
    <property type="entry name" value="Trypsin alpha"/>
    <property type="match status" value="1"/>
</dbReference>
<keyword evidence="4" id="KW-0720">Serine protease</keyword>
<feature type="signal peptide" evidence="6">
    <location>
        <begin position="1"/>
        <end position="21"/>
    </location>
</feature>
<evidence type="ECO:0000256" key="5">
    <source>
        <dbReference type="ARBA" id="ARBA00023157"/>
    </source>
</evidence>
<dbReference type="EMBL" id="JARPUR010000004">
    <property type="protein sequence ID" value="KAK4878120.1"/>
    <property type="molecule type" value="Genomic_DNA"/>
</dbReference>